<dbReference type="Proteomes" id="UP000286806">
    <property type="component" value="Unassembled WGS sequence"/>
</dbReference>
<protein>
    <submittedName>
        <fullName evidence="2">Uncharacterized protein</fullName>
    </submittedName>
</protein>
<gene>
    <name evidence="2" type="ORF">SFMTTN_3495</name>
</gene>
<reference evidence="2 3" key="1">
    <citation type="journal article" date="2019" name="Front. Microbiol.">
        <title>Genomes of Neutrophilic Sulfur-Oxidizing Chemolithoautotrophs Representing 9 Proteobacterial Species From 8 Genera.</title>
        <authorList>
            <person name="Watanabe T."/>
            <person name="Kojima H."/>
            <person name="Umezawa K."/>
            <person name="Hori C."/>
            <person name="Takasuka T.E."/>
            <person name="Kato Y."/>
            <person name="Fukui M."/>
        </authorList>
    </citation>
    <scope>NUCLEOTIDE SEQUENCE [LARGE SCALE GENOMIC DNA]</scope>
    <source>
        <strain evidence="2 3">TTN</strain>
    </source>
</reference>
<accession>A0A401JHT5</accession>
<evidence type="ECO:0000256" key="1">
    <source>
        <dbReference type="SAM" id="MobiDB-lite"/>
    </source>
</evidence>
<evidence type="ECO:0000313" key="3">
    <source>
        <dbReference type="Proteomes" id="UP000286806"/>
    </source>
</evidence>
<name>A0A401JHT5_9PROT</name>
<dbReference type="AlphaFoldDB" id="A0A401JHT5"/>
<keyword evidence="3" id="KW-1185">Reference proteome</keyword>
<evidence type="ECO:0000313" key="2">
    <source>
        <dbReference type="EMBL" id="GBL47653.1"/>
    </source>
</evidence>
<sequence>MDVCKQSGANQTDAHRSLIRSVSRRLMNHQGGSWKSESGAKKSDAA</sequence>
<feature type="region of interest" description="Disordered" evidence="1">
    <location>
        <begin position="1"/>
        <end position="46"/>
    </location>
</feature>
<comment type="caution">
    <text evidence="2">The sequence shown here is derived from an EMBL/GenBank/DDBJ whole genome shotgun (WGS) entry which is preliminary data.</text>
</comment>
<dbReference type="EMBL" id="BGOW01000056">
    <property type="protein sequence ID" value="GBL47653.1"/>
    <property type="molecule type" value="Genomic_DNA"/>
</dbReference>
<organism evidence="2 3">
    <name type="scientific">Sulfuriferula multivorans</name>
    <dbReference type="NCBI Taxonomy" id="1559896"/>
    <lineage>
        <taxon>Bacteria</taxon>
        <taxon>Pseudomonadati</taxon>
        <taxon>Pseudomonadota</taxon>
        <taxon>Betaproteobacteria</taxon>
        <taxon>Nitrosomonadales</taxon>
        <taxon>Sulfuricellaceae</taxon>
        <taxon>Sulfuriferula</taxon>
    </lineage>
</organism>
<proteinExistence type="predicted"/>